<dbReference type="PROSITE" id="PS00065">
    <property type="entry name" value="D_2_HYDROXYACID_DH_1"/>
    <property type="match status" value="1"/>
</dbReference>
<name>A0A9W8A642_9FUNG</name>
<sequence>MPTKTVSKPTPSDQVKCLAAKGKGESVVEWEYTARPLGPHDIELTIDNCGICGSDCNQIDTGFLVSEFPFVPGHEIIGRVAQVGEQVKGFLEGQRVAVGPNCYSCEKGDSQCGACRNGQDAYCEKTVVTSGGMYKDGTIARGGYAKSVRVHNNHVLHVPDDLESKFAAPLACGGLTVFAPMLNYKVKAGDRVGIVGIGGLGHMAIMFAKALGAEVTAFTTKEDKRKECQDLGAHRVVNLKDAKQVGEADRSIDFLLVASNSPHIDWDQLAGFMALHSKIVLVGVPSSPIKIGAVNLLVKDITLTGSLTGNVEQAQKTLDFAAKHGIKPVIEELPMSKANDGLQRVKDGSVRFRVVLHN</sequence>
<dbReference type="InterPro" id="IPR047109">
    <property type="entry name" value="CAD-like"/>
</dbReference>
<keyword evidence="2 5" id="KW-0479">Metal-binding</keyword>
<feature type="domain" description="Enoyl reductase (ER)" evidence="6">
    <location>
        <begin position="24"/>
        <end position="356"/>
    </location>
</feature>
<keyword evidence="4" id="KW-0560">Oxidoreductase</keyword>
<dbReference type="GO" id="GO:0008270">
    <property type="term" value="F:zinc ion binding"/>
    <property type="evidence" value="ECO:0007669"/>
    <property type="project" value="InterPro"/>
</dbReference>
<dbReference type="SUPFAM" id="SSF51735">
    <property type="entry name" value="NAD(P)-binding Rossmann-fold domains"/>
    <property type="match status" value="1"/>
</dbReference>
<dbReference type="InterPro" id="IPR013154">
    <property type="entry name" value="ADH-like_N"/>
</dbReference>
<dbReference type="InterPro" id="IPR002328">
    <property type="entry name" value="ADH_Zn_CS"/>
</dbReference>
<comment type="cofactor">
    <cofactor evidence="1 5">
        <name>Zn(2+)</name>
        <dbReference type="ChEBI" id="CHEBI:29105"/>
    </cofactor>
</comment>
<dbReference type="Pfam" id="PF00107">
    <property type="entry name" value="ADH_zinc_N"/>
    <property type="match status" value="1"/>
</dbReference>
<dbReference type="Pfam" id="PF08240">
    <property type="entry name" value="ADH_N"/>
    <property type="match status" value="1"/>
</dbReference>
<dbReference type="GO" id="GO:0016616">
    <property type="term" value="F:oxidoreductase activity, acting on the CH-OH group of donors, NAD or NADP as acceptor"/>
    <property type="evidence" value="ECO:0007669"/>
    <property type="project" value="InterPro"/>
</dbReference>
<evidence type="ECO:0000256" key="3">
    <source>
        <dbReference type="ARBA" id="ARBA00022833"/>
    </source>
</evidence>
<dbReference type="SUPFAM" id="SSF50129">
    <property type="entry name" value="GroES-like"/>
    <property type="match status" value="1"/>
</dbReference>
<proteinExistence type="inferred from homology"/>
<dbReference type="InterPro" id="IPR020843">
    <property type="entry name" value="ER"/>
</dbReference>
<dbReference type="PANTHER" id="PTHR42683">
    <property type="entry name" value="ALDEHYDE REDUCTASE"/>
    <property type="match status" value="1"/>
</dbReference>
<evidence type="ECO:0000256" key="5">
    <source>
        <dbReference type="RuleBase" id="RU361277"/>
    </source>
</evidence>
<dbReference type="Proteomes" id="UP001150569">
    <property type="component" value="Unassembled WGS sequence"/>
</dbReference>
<dbReference type="OrthoDB" id="1879366at2759"/>
<evidence type="ECO:0000256" key="4">
    <source>
        <dbReference type="ARBA" id="ARBA00023002"/>
    </source>
</evidence>
<comment type="caution">
    <text evidence="7">The sequence shown here is derived from an EMBL/GenBank/DDBJ whole genome shotgun (WGS) entry which is preliminary data.</text>
</comment>
<dbReference type="SMART" id="SM00829">
    <property type="entry name" value="PKS_ER"/>
    <property type="match status" value="1"/>
</dbReference>
<gene>
    <name evidence="7" type="ORF">IWQ60_007355</name>
</gene>
<accession>A0A9W8A642</accession>
<evidence type="ECO:0000313" key="7">
    <source>
        <dbReference type="EMBL" id="KAJ1919028.1"/>
    </source>
</evidence>
<dbReference type="CDD" id="cd05283">
    <property type="entry name" value="CAD1"/>
    <property type="match status" value="1"/>
</dbReference>
<evidence type="ECO:0000256" key="1">
    <source>
        <dbReference type="ARBA" id="ARBA00001947"/>
    </source>
</evidence>
<dbReference type="EMBL" id="JANBPT010000486">
    <property type="protein sequence ID" value="KAJ1919028.1"/>
    <property type="molecule type" value="Genomic_DNA"/>
</dbReference>
<evidence type="ECO:0000259" key="6">
    <source>
        <dbReference type="SMART" id="SM00829"/>
    </source>
</evidence>
<organism evidence="7 8">
    <name type="scientific">Tieghemiomyces parasiticus</name>
    <dbReference type="NCBI Taxonomy" id="78921"/>
    <lineage>
        <taxon>Eukaryota</taxon>
        <taxon>Fungi</taxon>
        <taxon>Fungi incertae sedis</taxon>
        <taxon>Zoopagomycota</taxon>
        <taxon>Kickxellomycotina</taxon>
        <taxon>Dimargaritomycetes</taxon>
        <taxon>Dimargaritales</taxon>
        <taxon>Dimargaritaceae</taxon>
        <taxon>Tieghemiomyces</taxon>
    </lineage>
</organism>
<dbReference type="FunFam" id="3.40.50.720:FF:000022">
    <property type="entry name" value="Cinnamyl alcohol dehydrogenase"/>
    <property type="match status" value="1"/>
</dbReference>
<reference evidence="7" key="1">
    <citation type="submission" date="2022-07" db="EMBL/GenBank/DDBJ databases">
        <title>Phylogenomic reconstructions and comparative analyses of Kickxellomycotina fungi.</title>
        <authorList>
            <person name="Reynolds N.K."/>
            <person name="Stajich J.E."/>
            <person name="Barry K."/>
            <person name="Grigoriev I.V."/>
            <person name="Crous P."/>
            <person name="Smith M.E."/>
        </authorList>
    </citation>
    <scope>NUCLEOTIDE SEQUENCE</scope>
    <source>
        <strain evidence="7">RSA 861</strain>
    </source>
</reference>
<keyword evidence="8" id="KW-1185">Reference proteome</keyword>
<evidence type="ECO:0000256" key="2">
    <source>
        <dbReference type="ARBA" id="ARBA00022723"/>
    </source>
</evidence>
<dbReference type="InterPro" id="IPR011032">
    <property type="entry name" value="GroES-like_sf"/>
</dbReference>
<dbReference type="PROSITE" id="PS00059">
    <property type="entry name" value="ADH_ZINC"/>
    <property type="match status" value="1"/>
</dbReference>
<comment type="similarity">
    <text evidence="5">Belongs to the zinc-containing alcohol dehydrogenase family.</text>
</comment>
<keyword evidence="3 5" id="KW-0862">Zinc</keyword>
<dbReference type="Gene3D" id="3.90.180.10">
    <property type="entry name" value="Medium-chain alcohol dehydrogenases, catalytic domain"/>
    <property type="match status" value="1"/>
</dbReference>
<protein>
    <recommendedName>
        <fullName evidence="6">Enoyl reductase (ER) domain-containing protein</fullName>
    </recommendedName>
</protein>
<dbReference type="InterPro" id="IPR036291">
    <property type="entry name" value="NAD(P)-bd_dom_sf"/>
</dbReference>
<dbReference type="InterPro" id="IPR029752">
    <property type="entry name" value="D-isomer_DH_CS1"/>
</dbReference>
<dbReference type="Gene3D" id="3.40.50.720">
    <property type="entry name" value="NAD(P)-binding Rossmann-like Domain"/>
    <property type="match status" value="1"/>
</dbReference>
<evidence type="ECO:0000313" key="8">
    <source>
        <dbReference type="Proteomes" id="UP001150569"/>
    </source>
</evidence>
<dbReference type="InterPro" id="IPR013149">
    <property type="entry name" value="ADH-like_C"/>
</dbReference>
<dbReference type="AlphaFoldDB" id="A0A9W8A642"/>